<feature type="compositionally biased region" description="Basic and acidic residues" evidence="1">
    <location>
        <begin position="475"/>
        <end position="496"/>
    </location>
</feature>
<organism evidence="3 4">
    <name type="scientific">Vitis vinifera</name>
    <name type="common">Grape</name>
    <dbReference type="NCBI Taxonomy" id="29760"/>
    <lineage>
        <taxon>Eukaryota</taxon>
        <taxon>Viridiplantae</taxon>
        <taxon>Streptophyta</taxon>
        <taxon>Embryophyta</taxon>
        <taxon>Tracheophyta</taxon>
        <taxon>Spermatophyta</taxon>
        <taxon>Magnoliopsida</taxon>
        <taxon>eudicotyledons</taxon>
        <taxon>Gunneridae</taxon>
        <taxon>Pentapetalae</taxon>
        <taxon>rosids</taxon>
        <taxon>Vitales</taxon>
        <taxon>Vitaceae</taxon>
        <taxon>Viteae</taxon>
        <taxon>Vitis</taxon>
    </lineage>
</organism>
<feature type="domain" description="DUF4283" evidence="2">
    <location>
        <begin position="287"/>
        <end position="369"/>
    </location>
</feature>
<reference evidence="3 4" key="1">
    <citation type="journal article" date="2018" name="PLoS Genet.">
        <title>Population sequencing reveals clonal diversity and ancestral inbreeding in the grapevine cultivar Chardonnay.</title>
        <authorList>
            <person name="Roach M.J."/>
            <person name="Johnson D.L."/>
            <person name="Bohlmann J."/>
            <person name="van Vuuren H.J."/>
            <person name="Jones S.J."/>
            <person name="Pretorius I.S."/>
            <person name="Schmidt S.A."/>
            <person name="Borneman A.R."/>
        </authorList>
    </citation>
    <scope>NUCLEOTIDE SEQUENCE [LARGE SCALE GENOMIC DNA]</scope>
    <source>
        <strain evidence="4">cv. Chardonnay</strain>
        <tissue evidence="3">Leaf</tissue>
    </source>
</reference>
<dbReference type="InterPro" id="IPR025558">
    <property type="entry name" value="DUF4283"/>
</dbReference>
<feature type="compositionally biased region" description="Basic and acidic residues" evidence="1">
    <location>
        <begin position="72"/>
        <end position="96"/>
    </location>
</feature>
<evidence type="ECO:0000313" key="4">
    <source>
        <dbReference type="Proteomes" id="UP000288805"/>
    </source>
</evidence>
<dbReference type="EMBL" id="QGNW01000748">
    <property type="protein sequence ID" value="RVW63151.1"/>
    <property type="molecule type" value="Genomic_DNA"/>
</dbReference>
<evidence type="ECO:0000259" key="2">
    <source>
        <dbReference type="Pfam" id="PF14111"/>
    </source>
</evidence>
<evidence type="ECO:0000313" key="3">
    <source>
        <dbReference type="EMBL" id="RVW63151.1"/>
    </source>
</evidence>
<name>A0A438FT84_VITVI</name>
<feature type="compositionally biased region" description="Basic and acidic residues" evidence="1">
    <location>
        <begin position="504"/>
        <end position="515"/>
    </location>
</feature>
<feature type="region of interest" description="Disordered" evidence="1">
    <location>
        <begin position="72"/>
        <end position="109"/>
    </location>
</feature>
<sequence>MWFEAISGLKINLEKSELILVGRVPIMEELVDILGYGKKAHKVEETKLVQGGGVFNSHQKWVAAVIERKENGKMGERERERERGRGSDREEGKWQDDDGEGDDDKVGNRRRRRGFAVESKMFGLDLLVRRGKPQIVIEESKGGVSSWVRMGLASLGFLMEGLNHCIREEKEDRWVKEWKEQGRSFSLLRSANQAGCFLRLEVTDSERKQYRIFIPKGRKEKMGWAAMMENLQVLRMSIDRKNQMQGEKSRKNMDLKRSFAEVVKKPTYRGISPVQVKVGRKEIQSNLEKLEYCVVGNWNPSFGDEEDLEKWGRFLASSWGLKGSLGLAKLEDSRVLLEFEHLEEAKRASLSGEKRVGARRLGFDKWRPWDGCRVEKEESNEMWVRIFGLPVLLWNLTVLRRVGEECGGFIDIDSKTKKLEELQWARILVRSTGGNKPSTLEIEIEEEVLTLALWWEFRPTVKKLRAASHRWEEVRDESSSRAGSRVEREAAVDRTEALVPSEEGTGRQTRDRGWEGTEDWAQQSGPKGHRGCKSDLLGLKLKGVLKEGVGMQAGPSKSWADEGVAYMNEATQVKSQAHFERPMGLLNPKNRMGWKASNLGWVSKGYQAQVTSAGAIEKGPDGLNAEGVQVLIERTVSLCGPEASQPKRWAQIGSGPEVVLEEVSLNQPTARNKSKEPMERRSLVDCKSASNGSSLEGEHLIIWESEEARTSREKVIPSATDKALAEEAMRYDSGLRIERERGYGSSHLILYSFDRAPVGESFDHSGVLKENTDGGPGMDDKGCWDMVEFNKDPNLARGWSGTQRG</sequence>
<feature type="compositionally biased region" description="Basic and acidic residues" evidence="1">
    <location>
        <begin position="673"/>
        <end position="684"/>
    </location>
</feature>
<protein>
    <recommendedName>
        <fullName evidence="2">DUF4283 domain-containing protein</fullName>
    </recommendedName>
</protein>
<gene>
    <name evidence="3" type="ORF">CK203_063253</name>
</gene>
<proteinExistence type="predicted"/>
<evidence type="ECO:0000256" key="1">
    <source>
        <dbReference type="SAM" id="MobiDB-lite"/>
    </source>
</evidence>
<feature type="region of interest" description="Disordered" evidence="1">
    <location>
        <begin position="667"/>
        <end position="692"/>
    </location>
</feature>
<feature type="region of interest" description="Disordered" evidence="1">
    <location>
        <begin position="475"/>
        <end position="532"/>
    </location>
</feature>
<dbReference type="PANTHER" id="PTHR34427:SF5">
    <property type="entry name" value="DUF4283 DOMAIN-CONTAINING PROTEIN"/>
    <property type="match status" value="1"/>
</dbReference>
<dbReference type="Pfam" id="PF14111">
    <property type="entry name" value="DUF4283"/>
    <property type="match status" value="1"/>
</dbReference>
<comment type="caution">
    <text evidence="3">The sequence shown here is derived from an EMBL/GenBank/DDBJ whole genome shotgun (WGS) entry which is preliminary data.</text>
</comment>
<accession>A0A438FT84</accession>
<dbReference type="AlphaFoldDB" id="A0A438FT84"/>
<dbReference type="Proteomes" id="UP000288805">
    <property type="component" value="Unassembled WGS sequence"/>
</dbReference>
<dbReference type="PANTHER" id="PTHR34427">
    <property type="entry name" value="DUF4283 DOMAIN PROTEIN"/>
    <property type="match status" value="1"/>
</dbReference>